<feature type="non-terminal residue" evidence="3">
    <location>
        <position position="1"/>
    </location>
</feature>
<dbReference type="GO" id="GO:0043531">
    <property type="term" value="F:ADP binding"/>
    <property type="evidence" value="ECO:0007669"/>
    <property type="project" value="InterPro"/>
</dbReference>
<sequence length="679" mass="73515">RPSSSPTRPAVRLPRGPAGFVARGVELARLRERLTEAATAPVVCLLDGPGGVGKSALAVRAARDVADRFPDGVLHVDLHGSDPCRPPLRTSDVLQTLLTALGVDERRIPRDTDQALALYRECLADRRVLLVLDNALRADQVAPLLPDAAGCAALVTSRAVLTGLGEARHLHLDTLSAPDAIALVGAVSGRPAEAGEQPAWEELVNLCGRLPLALRIVATRMASRPRWSVADWVAVLRDERGRLDELVTADVDARASLMVGIDQLAGSGDRGDREAARRFWTLGVCAVTHHTAPTFAALTGLDAPAARDVLERLTDAQIATSPTPGRYALHDLVRSAALRDADRLPAAERHRALARLSSWYLGTLYRSTAPLPVGDFLRRRFQDGAARHPEGRLFERRDEALEWVDLELPEVLALAEQLAQPEFDGSGPPLDTFALEATRALESYFAIRFCWRHQERLAATQLAAAERRSDAFAQAVALASLGRVAGQRGDGASALRQLDRAITLFDRLGAQDELATSYNNQVPCLAMAGRLEEAVAVGRRALGHADRHGLPEVRCSSLNNLGRVHLMRGERDEALRLLTESYRLAPVNHHLVGTASVLAEFHLSSAEFEQAAHWARRGLEHAAEQPFDPPQIAELYTALGAALAGLGRGEQAVSAEQRARSMLADFNSREAADACSRRR</sequence>
<dbReference type="Pfam" id="PF00931">
    <property type="entry name" value="NB-ARC"/>
    <property type="match status" value="1"/>
</dbReference>
<feature type="domain" description="NB-ARC" evidence="2">
    <location>
        <begin position="28"/>
        <end position="159"/>
    </location>
</feature>
<dbReference type="SMART" id="SM00028">
    <property type="entry name" value="TPR"/>
    <property type="match status" value="4"/>
</dbReference>
<dbReference type="Gene3D" id="1.25.40.10">
    <property type="entry name" value="Tetratricopeptide repeat domain"/>
    <property type="match status" value="2"/>
</dbReference>
<dbReference type="InterPro" id="IPR019734">
    <property type="entry name" value="TPR_rpt"/>
</dbReference>
<accession>A0A7W3WIG6</accession>
<feature type="repeat" description="TPR" evidence="1">
    <location>
        <begin position="555"/>
        <end position="588"/>
    </location>
</feature>
<evidence type="ECO:0000256" key="1">
    <source>
        <dbReference type="PROSITE-ProRule" id="PRU00339"/>
    </source>
</evidence>
<evidence type="ECO:0000259" key="2">
    <source>
        <dbReference type="Pfam" id="PF00931"/>
    </source>
</evidence>
<reference evidence="4" key="1">
    <citation type="submission" date="2020-05" db="EMBL/GenBank/DDBJ databases">
        <title>Classification of alakaliphilic streptomycetes isolated from an alkaline soil next to Lonar Crater, India and a proposal for the recognition of Streptomyces alkaliterrae sp. nov.</title>
        <authorList>
            <person name="Golinska P."/>
        </authorList>
    </citation>
    <scope>NUCLEOTIDE SEQUENCE [LARGE SCALE GENOMIC DNA]</scope>
    <source>
        <strain evidence="4">OF3</strain>
    </source>
</reference>
<comment type="caution">
    <text evidence="3">The sequence shown here is derived from an EMBL/GenBank/DDBJ whole genome shotgun (WGS) entry which is preliminary data.</text>
</comment>
<keyword evidence="1" id="KW-0802">TPR repeat</keyword>
<dbReference type="PRINTS" id="PR00364">
    <property type="entry name" value="DISEASERSIST"/>
</dbReference>
<organism evidence="3 4">
    <name type="scientific">Streptomyces alkaliterrae</name>
    <dbReference type="NCBI Taxonomy" id="2213162"/>
    <lineage>
        <taxon>Bacteria</taxon>
        <taxon>Bacillati</taxon>
        <taxon>Actinomycetota</taxon>
        <taxon>Actinomycetes</taxon>
        <taxon>Kitasatosporales</taxon>
        <taxon>Streptomycetaceae</taxon>
        <taxon>Streptomyces</taxon>
    </lineage>
</organism>
<dbReference type="Proteomes" id="UP000525686">
    <property type="component" value="Unassembled WGS sequence"/>
</dbReference>
<dbReference type="SUPFAM" id="SSF52540">
    <property type="entry name" value="P-loop containing nucleoside triphosphate hydrolases"/>
    <property type="match status" value="1"/>
</dbReference>
<dbReference type="AlphaFoldDB" id="A0A7W3WIG6"/>
<evidence type="ECO:0000313" key="3">
    <source>
        <dbReference type="EMBL" id="MBB1252785.1"/>
    </source>
</evidence>
<dbReference type="SUPFAM" id="SSF48452">
    <property type="entry name" value="TPR-like"/>
    <property type="match status" value="2"/>
</dbReference>
<dbReference type="Gene3D" id="3.40.50.300">
    <property type="entry name" value="P-loop containing nucleotide triphosphate hydrolases"/>
    <property type="match status" value="1"/>
</dbReference>
<dbReference type="InterPro" id="IPR002182">
    <property type="entry name" value="NB-ARC"/>
</dbReference>
<dbReference type="PROSITE" id="PS50005">
    <property type="entry name" value="TPR"/>
    <property type="match status" value="1"/>
</dbReference>
<dbReference type="EMBL" id="JABJWZ010000027">
    <property type="protein sequence ID" value="MBB1252785.1"/>
    <property type="molecule type" value="Genomic_DNA"/>
</dbReference>
<dbReference type="RefSeq" id="WP_181353621.1">
    <property type="nucleotide sequence ID" value="NZ_JABJWZ010000027.1"/>
</dbReference>
<proteinExistence type="predicted"/>
<dbReference type="InterPro" id="IPR027417">
    <property type="entry name" value="P-loop_NTPase"/>
</dbReference>
<evidence type="ECO:0000313" key="4">
    <source>
        <dbReference type="Proteomes" id="UP000525686"/>
    </source>
</evidence>
<name>A0A7W3WIG6_9ACTN</name>
<gene>
    <name evidence="3" type="ORF">H3146_05315</name>
</gene>
<dbReference type="PANTHER" id="PTHR47691:SF3">
    <property type="entry name" value="HTH-TYPE TRANSCRIPTIONAL REGULATOR RV0890C-RELATED"/>
    <property type="match status" value="1"/>
</dbReference>
<dbReference type="PANTHER" id="PTHR47691">
    <property type="entry name" value="REGULATOR-RELATED"/>
    <property type="match status" value="1"/>
</dbReference>
<dbReference type="InterPro" id="IPR011990">
    <property type="entry name" value="TPR-like_helical_dom_sf"/>
</dbReference>
<protein>
    <submittedName>
        <fullName evidence="3">Tetratricopeptide repeat protein</fullName>
    </submittedName>
</protein>